<dbReference type="EMBL" id="LRGB01016242">
    <property type="protein sequence ID" value="KZR98671.1"/>
    <property type="molecule type" value="Genomic_DNA"/>
</dbReference>
<proteinExistence type="predicted"/>
<organism evidence="1 2">
    <name type="scientific">Daphnia magna</name>
    <dbReference type="NCBI Taxonomy" id="35525"/>
    <lineage>
        <taxon>Eukaryota</taxon>
        <taxon>Metazoa</taxon>
        <taxon>Ecdysozoa</taxon>
        <taxon>Arthropoda</taxon>
        <taxon>Crustacea</taxon>
        <taxon>Branchiopoda</taxon>
        <taxon>Diplostraca</taxon>
        <taxon>Cladocera</taxon>
        <taxon>Anomopoda</taxon>
        <taxon>Daphniidae</taxon>
        <taxon>Daphnia</taxon>
    </lineage>
</organism>
<protein>
    <submittedName>
        <fullName evidence="1">Uncharacterized protein</fullName>
    </submittedName>
</protein>
<comment type="caution">
    <text evidence="1">The sequence shown here is derived from an EMBL/GenBank/DDBJ whole genome shotgun (WGS) entry which is preliminary data.</text>
</comment>
<reference evidence="1 2" key="1">
    <citation type="submission" date="2016-03" db="EMBL/GenBank/DDBJ databases">
        <title>EvidentialGene: Evidence-directed Construction of Genes on Genomes.</title>
        <authorList>
            <person name="Gilbert D.G."/>
            <person name="Choi J.-H."/>
            <person name="Mockaitis K."/>
            <person name="Colbourne J."/>
            <person name="Pfrender M."/>
        </authorList>
    </citation>
    <scope>NUCLEOTIDE SEQUENCE [LARGE SCALE GENOMIC DNA]</scope>
    <source>
        <strain evidence="1 2">Xinb3</strain>
        <tissue evidence="1">Complete organism</tissue>
    </source>
</reference>
<dbReference type="AlphaFoldDB" id="A0A164G8X3"/>
<keyword evidence="2" id="KW-1185">Reference proteome</keyword>
<dbReference type="Proteomes" id="UP000076858">
    <property type="component" value="Unassembled WGS sequence"/>
</dbReference>
<sequence length="51" mass="6282">MVKFTQLISFETVEYQQYYGHGVKIHLHEFNLHILRRKFHMLFINGMNLKM</sequence>
<gene>
    <name evidence="1" type="ORF">APZ42_005805</name>
</gene>
<name>A0A164G8X3_9CRUS</name>
<accession>A0A164G8X3</accession>
<evidence type="ECO:0000313" key="1">
    <source>
        <dbReference type="EMBL" id="KZR98671.1"/>
    </source>
</evidence>
<evidence type="ECO:0000313" key="2">
    <source>
        <dbReference type="Proteomes" id="UP000076858"/>
    </source>
</evidence>